<dbReference type="InterPro" id="IPR000485">
    <property type="entry name" value="AsnC-type_HTH_dom"/>
</dbReference>
<organism evidence="5 6">
    <name type="scientific">Rhizobium sullae</name>
    <name type="common">Rhizobium hedysari</name>
    <dbReference type="NCBI Taxonomy" id="50338"/>
    <lineage>
        <taxon>Bacteria</taxon>
        <taxon>Pseudomonadati</taxon>
        <taxon>Pseudomonadota</taxon>
        <taxon>Alphaproteobacteria</taxon>
        <taxon>Hyphomicrobiales</taxon>
        <taxon>Rhizobiaceae</taxon>
        <taxon>Rhizobium/Agrobacterium group</taxon>
        <taxon>Rhizobium</taxon>
    </lineage>
</organism>
<dbReference type="InterPro" id="IPR019885">
    <property type="entry name" value="Tscrpt_reg_HTH_AsnC-type_CS"/>
</dbReference>
<dbReference type="EMBL" id="CP104145">
    <property type="protein sequence ID" value="UWU19252.1"/>
    <property type="molecule type" value="Genomic_DNA"/>
</dbReference>
<accession>A0ABY5XYB6</accession>
<evidence type="ECO:0000256" key="1">
    <source>
        <dbReference type="ARBA" id="ARBA00023015"/>
    </source>
</evidence>
<protein>
    <submittedName>
        <fullName evidence="5">Lrp/AsnC family transcriptional regulator</fullName>
    </submittedName>
</protein>
<keyword evidence="3" id="KW-0804">Transcription</keyword>
<dbReference type="Proteomes" id="UP001060123">
    <property type="component" value="Plasmid pWSM1592_2"/>
</dbReference>
<dbReference type="PRINTS" id="PR00033">
    <property type="entry name" value="HTHASNC"/>
</dbReference>
<name>A0ABY5XYB6_RHISU</name>
<evidence type="ECO:0000256" key="2">
    <source>
        <dbReference type="ARBA" id="ARBA00023125"/>
    </source>
</evidence>
<dbReference type="Gene3D" id="3.30.70.920">
    <property type="match status" value="1"/>
</dbReference>
<evidence type="ECO:0000313" key="5">
    <source>
        <dbReference type="EMBL" id="UWU19252.1"/>
    </source>
</evidence>
<keyword evidence="2" id="KW-0238">DNA-binding</keyword>
<keyword evidence="1" id="KW-0805">Transcription regulation</keyword>
<dbReference type="PROSITE" id="PS00519">
    <property type="entry name" value="HTH_ASNC_1"/>
    <property type="match status" value="1"/>
</dbReference>
<dbReference type="SMART" id="SM00344">
    <property type="entry name" value="HTH_ASNC"/>
    <property type="match status" value="1"/>
</dbReference>
<dbReference type="RefSeq" id="WP_027513353.1">
    <property type="nucleotide sequence ID" value="NZ_CP104145.1"/>
</dbReference>
<dbReference type="InterPro" id="IPR036390">
    <property type="entry name" value="WH_DNA-bd_sf"/>
</dbReference>
<evidence type="ECO:0000259" key="4">
    <source>
        <dbReference type="PROSITE" id="PS50956"/>
    </source>
</evidence>
<reference evidence="5" key="1">
    <citation type="submission" date="2022-09" db="EMBL/GenBank/DDBJ databases">
        <title>Australian commercial rhizobial inoculants.</title>
        <authorList>
            <person name="Kohlmeier M.G."/>
            <person name="O'Hara G.W."/>
            <person name="Colombi E."/>
            <person name="Ramsay J.P."/>
            <person name="Terpolilli J."/>
        </authorList>
    </citation>
    <scope>NUCLEOTIDE SEQUENCE</scope>
    <source>
        <strain evidence="5">WSM1592</strain>
        <plasmid evidence="5">pWSM1592_2</plasmid>
    </source>
</reference>
<evidence type="ECO:0000313" key="6">
    <source>
        <dbReference type="Proteomes" id="UP001060123"/>
    </source>
</evidence>
<evidence type="ECO:0000256" key="3">
    <source>
        <dbReference type="ARBA" id="ARBA00023163"/>
    </source>
</evidence>
<feature type="domain" description="HTH asnC-type" evidence="4">
    <location>
        <begin position="2"/>
        <end position="63"/>
    </location>
</feature>
<keyword evidence="5" id="KW-0614">Plasmid</keyword>
<dbReference type="InterPro" id="IPR036388">
    <property type="entry name" value="WH-like_DNA-bd_sf"/>
</dbReference>
<dbReference type="PANTHER" id="PTHR30154:SF46">
    <property type="entry name" value="TRANSCRIPTIONAL REGULATORY PROTEIN"/>
    <property type="match status" value="1"/>
</dbReference>
<sequence length="154" mass="17330">MLDQFDIRLLSAIQDNADLTNAELSERVALSGSQCARRLERLRQEGYIEKSVCVLSAKKLGLAVTAYTTISLSSHTEEGNRRLHRFIEDAPEILECYSQTGDADFLMKITVKDLDHLSEFLERMIHKAGGLLSVKSSIMLKTIKKTNSLPLKFE</sequence>
<dbReference type="PROSITE" id="PS50956">
    <property type="entry name" value="HTH_ASNC_2"/>
    <property type="match status" value="1"/>
</dbReference>
<dbReference type="InterPro" id="IPR019888">
    <property type="entry name" value="Tscrpt_reg_AsnC-like"/>
</dbReference>
<dbReference type="SUPFAM" id="SSF54909">
    <property type="entry name" value="Dimeric alpha+beta barrel"/>
    <property type="match status" value="1"/>
</dbReference>
<proteinExistence type="predicted"/>
<dbReference type="Pfam" id="PF13412">
    <property type="entry name" value="HTH_24"/>
    <property type="match status" value="1"/>
</dbReference>
<dbReference type="InterPro" id="IPR019887">
    <property type="entry name" value="Tscrpt_reg_AsnC/Lrp_C"/>
</dbReference>
<dbReference type="SUPFAM" id="SSF46785">
    <property type="entry name" value="Winged helix' DNA-binding domain"/>
    <property type="match status" value="1"/>
</dbReference>
<dbReference type="Gene3D" id="1.10.10.10">
    <property type="entry name" value="Winged helix-like DNA-binding domain superfamily/Winged helix DNA-binding domain"/>
    <property type="match status" value="1"/>
</dbReference>
<gene>
    <name evidence="5" type="ORF">N2599_36275</name>
</gene>
<dbReference type="PANTHER" id="PTHR30154">
    <property type="entry name" value="LEUCINE-RESPONSIVE REGULATORY PROTEIN"/>
    <property type="match status" value="1"/>
</dbReference>
<keyword evidence="6" id="KW-1185">Reference proteome</keyword>
<dbReference type="Pfam" id="PF01037">
    <property type="entry name" value="AsnC_trans_reg"/>
    <property type="match status" value="1"/>
</dbReference>
<dbReference type="InterPro" id="IPR011008">
    <property type="entry name" value="Dimeric_a/b-barrel"/>
</dbReference>
<geneLocation type="plasmid" evidence="5 6">
    <name>pWSM1592_2</name>
</geneLocation>